<reference evidence="1 2" key="1">
    <citation type="journal article" date="2013" name="Genome Announc.">
        <title>Genome Sequence of Novosphingobium lindaniclasticum LE124T, Isolated from a Hexachlorocyclohexane Dumpsite.</title>
        <authorList>
            <person name="Saxena A."/>
            <person name="Nayyar N."/>
            <person name="Sangwan N."/>
            <person name="Kumari R."/>
            <person name="Khurana J.P."/>
            <person name="Lal R."/>
        </authorList>
    </citation>
    <scope>NUCLEOTIDE SEQUENCE [LARGE SCALE GENOMIC DNA]</scope>
    <source>
        <strain evidence="1 2">LE124</strain>
    </source>
</reference>
<dbReference type="RefSeq" id="WP_021235594.1">
    <property type="nucleotide sequence ID" value="NZ_ATHL01000127.1"/>
</dbReference>
<evidence type="ECO:0000313" key="2">
    <source>
        <dbReference type="Proteomes" id="UP000015527"/>
    </source>
</evidence>
<name>T0HC81_9SPHN</name>
<protein>
    <recommendedName>
        <fullName evidence="3">DUF2303 family protein</fullName>
    </recommendedName>
</protein>
<dbReference type="InterPro" id="IPR019276">
    <property type="entry name" value="DUF2303"/>
</dbReference>
<evidence type="ECO:0000313" key="1">
    <source>
        <dbReference type="EMBL" id="EQB09733.1"/>
    </source>
</evidence>
<gene>
    <name evidence="1" type="ORF">L284_19225</name>
</gene>
<accession>T0HC81</accession>
<evidence type="ECO:0008006" key="3">
    <source>
        <dbReference type="Google" id="ProtNLM"/>
    </source>
</evidence>
<dbReference type="OrthoDB" id="7346200at2"/>
<sequence length="309" mass="34139">MSEINPKDAGGLIREAVEAAGELTHVTTQEIHDPRDGTTAIVVVSPNGVHALDPAAFDKYRLAPMERVGTAKWTTLESFIEHTNRFKVDTASAVFARDDMATAKLTTIFDYHQSVADGGDRANLRHRAEYAFPFSDQWKAWHGKDKEPMAMSDFAQFLEDRIVDIDADGVPSSDEAKAFVAAINGKMASPSKLIELARGLQVYENSVLKEARNLSTGEGQLTFESTHVDADGKPLNIPNLFMITIPVFARSPDYFRLLARLRYRKAPGGVVFWYELWRADLAFEQAFAAACEQVKEQTGLPLFVGAAEA</sequence>
<organism evidence="1 2">
    <name type="scientific">Novosphingobium lindaniclasticum LE124</name>
    <dbReference type="NCBI Taxonomy" id="1096930"/>
    <lineage>
        <taxon>Bacteria</taxon>
        <taxon>Pseudomonadati</taxon>
        <taxon>Pseudomonadota</taxon>
        <taxon>Alphaproteobacteria</taxon>
        <taxon>Sphingomonadales</taxon>
        <taxon>Sphingomonadaceae</taxon>
        <taxon>Novosphingobium</taxon>
    </lineage>
</organism>
<dbReference type="PATRIC" id="fig|1096930.3.peg.3787"/>
<dbReference type="Pfam" id="PF10065">
    <property type="entry name" value="DUF2303"/>
    <property type="match status" value="1"/>
</dbReference>
<keyword evidence="2" id="KW-1185">Reference proteome</keyword>
<dbReference type="EMBL" id="ATHL01000127">
    <property type="protein sequence ID" value="EQB09733.1"/>
    <property type="molecule type" value="Genomic_DNA"/>
</dbReference>
<dbReference type="AlphaFoldDB" id="T0HC81"/>
<dbReference type="eggNOG" id="COG5532">
    <property type="taxonomic scope" value="Bacteria"/>
</dbReference>
<comment type="caution">
    <text evidence="1">The sequence shown here is derived from an EMBL/GenBank/DDBJ whole genome shotgun (WGS) entry which is preliminary data.</text>
</comment>
<proteinExistence type="predicted"/>
<dbReference type="Proteomes" id="UP000015527">
    <property type="component" value="Unassembled WGS sequence"/>
</dbReference>